<dbReference type="Proteomes" id="UP000391834">
    <property type="component" value="Unassembled WGS sequence"/>
</dbReference>
<evidence type="ECO:0000256" key="1">
    <source>
        <dbReference type="ARBA" id="ARBA00013247"/>
    </source>
</evidence>
<dbReference type="InterPro" id="IPR000842">
    <property type="entry name" value="PRib_PP_synth_CS"/>
</dbReference>
<dbReference type="GO" id="GO:0009156">
    <property type="term" value="P:ribonucleoside monophosphate biosynthetic process"/>
    <property type="evidence" value="ECO:0007669"/>
    <property type="project" value="InterPro"/>
</dbReference>
<keyword evidence="7" id="KW-0067">ATP-binding</keyword>
<dbReference type="CDD" id="cd06223">
    <property type="entry name" value="PRTases_typeI"/>
    <property type="match status" value="1"/>
</dbReference>
<dbReference type="InterPro" id="IPR029099">
    <property type="entry name" value="Pribosyltran_N"/>
</dbReference>
<evidence type="ECO:0000256" key="4">
    <source>
        <dbReference type="ARBA" id="ARBA00022727"/>
    </source>
</evidence>
<dbReference type="NCBIfam" id="NF002320">
    <property type="entry name" value="PRK01259.1"/>
    <property type="match status" value="1"/>
</dbReference>
<dbReference type="NCBIfam" id="TIGR01251">
    <property type="entry name" value="ribP_PPkin"/>
    <property type="match status" value="1"/>
</dbReference>
<dbReference type="GO" id="GO:0005737">
    <property type="term" value="C:cytoplasm"/>
    <property type="evidence" value="ECO:0007669"/>
    <property type="project" value="TreeGrafter"/>
</dbReference>
<dbReference type="GO" id="GO:0004749">
    <property type="term" value="F:ribose phosphate diphosphokinase activity"/>
    <property type="evidence" value="ECO:0007669"/>
    <property type="project" value="UniProtKB-EC"/>
</dbReference>
<dbReference type="GO" id="GO:0002189">
    <property type="term" value="C:ribose phosphate diphosphokinase complex"/>
    <property type="evidence" value="ECO:0007669"/>
    <property type="project" value="TreeGrafter"/>
</dbReference>
<evidence type="ECO:0000256" key="2">
    <source>
        <dbReference type="ARBA" id="ARBA00022679"/>
    </source>
</evidence>
<protein>
    <recommendedName>
        <fullName evidence="1">ribose-phosphate diphosphokinase</fullName>
        <ecNumber evidence="1">2.7.6.1</ecNumber>
    </recommendedName>
</protein>
<dbReference type="GO" id="GO:0005524">
    <property type="term" value="F:ATP binding"/>
    <property type="evidence" value="ECO:0007669"/>
    <property type="project" value="UniProtKB-KW"/>
</dbReference>
<accession>A0A5M4B187</accession>
<dbReference type="Pfam" id="PF14572">
    <property type="entry name" value="Pribosyl_synth"/>
    <property type="match status" value="1"/>
</dbReference>
<keyword evidence="6 11" id="KW-0418">Kinase</keyword>
<proteinExistence type="predicted"/>
<comment type="caution">
    <text evidence="11">The sequence shown here is derived from an EMBL/GenBank/DDBJ whole genome shotgun (WGS) entry which is preliminary data.</text>
</comment>
<dbReference type="EC" id="2.7.6.1" evidence="1"/>
<dbReference type="RefSeq" id="WP_025864143.1">
    <property type="nucleotide sequence ID" value="NZ_BLAX01000001.1"/>
</dbReference>
<reference evidence="11 12" key="1">
    <citation type="submission" date="2019-10" db="EMBL/GenBank/DDBJ databases">
        <title>Prolixibacter strains distinguished by the presence of nitrate reductase genes were adept at nitrate-dependent anaerobic corrosion of metallic iron and carbon steel.</title>
        <authorList>
            <person name="Iino T."/>
            <person name="Shono N."/>
            <person name="Ito K."/>
            <person name="Nakamura R."/>
            <person name="Sueoka K."/>
            <person name="Harayama S."/>
            <person name="Ohkuma M."/>
        </authorList>
    </citation>
    <scope>NUCLEOTIDE SEQUENCE [LARGE SCALE GENOMIC DNA]</scope>
    <source>
        <strain evidence="11 12">JCM 13498</strain>
    </source>
</reference>
<dbReference type="GO" id="GO:0000287">
    <property type="term" value="F:magnesium ion binding"/>
    <property type="evidence" value="ECO:0007669"/>
    <property type="project" value="InterPro"/>
</dbReference>
<keyword evidence="8" id="KW-0460">Magnesium</keyword>
<dbReference type="SUPFAM" id="SSF53271">
    <property type="entry name" value="PRTase-like"/>
    <property type="match status" value="1"/>
</dbReference>
<dbReference type="SMART" id="SM01400">
    <property type="entry name" value="Pribosyltran_N"/>
    <property type="match status" value="1"/>
</dbReference>
<keyword evidence="3" id="KW-0479">Metal-binding</keyword>
<dbReference type="Pfam" id="PF13793">
    <property type="entry name" value="Pribosyltran_N"/>
    <property type="match status" value="1"/>
</dbReference>
<dbReference type="InterPro" id="IPR029057">
    <property type="entry name" value="PRTase-like"/>
</dbReference>
<comment type="catalytic activity">
    <reaction evidence="9">
        <text>D-ribose 5-phosphate + ATP = 5-phospho-alpha-D-ribose 1-diphosphate + AMP + H(+)</text>
        <dbReference type="Rhea" id="RHEA:15609"/>
        <dbReference type="ChEBI" id="CHEBI:15378"/>
        <dbReference type="ChEBI" id="CHEBI:30616"/>
        <dbReference type="ChEBI" id="CHEBI:58017"/>
        <dbReference type="ChEBI" id="CHEBI:78346"/>
        <dbReference type="ChEBI" id="CHEBI:456215"/>
        <dbReference type="EC" id="2.7.6.1"/>
    </reaction>
</comment>
<dbReference type="OrthoDB" id="9777067at2"/>
<dbReference type="GO" id="GO:0016301">
    <property type="term" value="F:kinase activity"/>
    <property type="evidence" value="ECO:0007669"/>
    <property type="project" value="UniProtKB-KW"/>
</dbReference>
<dbReference type="InterPro" id="IPR000836">
    <property type="entry name" value="PRTase_dom"/>
</dbReference>
<gene>
    <name evidence="11" type="ORF">PbJCM13498_24360</name>
</gene>
<dbReference type="GO" id="GO:0006015">
    <property type="term" value="P:5-phosphoribose 1-diphosphate biosynthetic process"/>
    <property type="evidence" value="ECO:0007669"/>
    <property type="project" value="TreeGrafter"/>
</dbReference>
<dbReference type="EMBL" id="BLAX01000001">
    <property type="protein sequence ID" value="GET33573.1"/>
    <property type="molecule type" value="Genomic_DNA"/>
</dbReference>
<evidence type="ECO:0000313" key="12">
    <source>
        <dbReference type="Proteomes" id="UP000391834"/>
    </source>
</evidence>
<keyword evidence="12" id="KW-1185">Reference proteome</keyword>
<dbReference type="InterPro" id="IPR005946">
    <property type="entry name" value="Rib-P_diPkinase"/>
</dbReference>
<dbReference type="FunFam" id="3.40.50.2020:FF:000007">
    <property type="entry name" value="Ribose-phosphate pyrophosphokinase"/>
    <property type="match status" value="1"/>
</dbReference>
<evidence type="ECO:0000256" key="8">
    <source>
        <dbReference type="ARBA" id="ARBA00022842"/>
    </source>
</evidence>
<organism evidence="11 12">
    <name type="scientific">Prolixibacter bellariivorans</name>
    <dbReference type="NCBI Taxonomy" id="314319"/>
    <lineage>
        <taxon>Bacteria</taxon>
        <taxon>Pseudomonadati</taxon>
        <taxon>Bacteroidota</taxon>
        <taxon>Bacteroidia</taxon>
        <taxon>Marinilabiliales</taxon>
        <taxon>Prolixibacteraceae</taxon>
        <taxon>Prolixibacter</taxon>
    </lineage>
</organism>
<dbReference type="AlphaFoldDB" id="A0A5M4B187"/>
<dbReference type="PANTHER" id="PTHR10210:SF41">
    <property type="entry name" value="RIBOSE-PHOSPHATE PYROPHOSPHOKINASE 1, CHLOROPLASTIC"/>
    <property type="match status" value="1"/>
</dbReference>
<feature type="domain" description="Ribose-phosphate pyrophosphokinase N-terminal" evidence="10">
    <location>
        <begin position="7"/>
        <end position="122"/>
    </location>
</feature>
<keyword evidence="4" id="KW-0545">Nucleotide biosynthesis</keyword>
<name>A0A5M4B187_9BACT</name>
<evidence type="ECO:0000256" key="5">
    <source>
        <dbReference type="ARBA" id="ARBA00022741"/>
    </source>
</evidence>
<sequence>MAVNAPIKIFSGTQTRYLAEKISESADVHLGRSSCPVFSDGEFEPCYEETIRGSHCFIIQSTFPPADNILELLLMIDAAKRASAYKIIAVMPYFGYARQDRKDKPRVSIGAKLMADMLSAAGIDRLITMDLHADQIQGFFDVPVDHLTASTLFIPHIRKMNLENLVVASPDVGGTKRANTYSKLLGTDLVICHKSRSQANVVGNMTVIGDVKGKDVVIVDDMIDTAGTIAKAANLMKAKGANSVRAFATHAVLSGPAYERIDESDLDEIYFTDSIPLRKKSDKIKIISCSGLIADVIQKVYKNESISTSFI</sequence>
<dbReference type="PROSITE" id="PS00114">
    <property type="entry name" value="PRPP_SYNTHASE"/>
    <property type="match status" value="1"/>
</dbReference>
<evidence type="ECO:0000256" key="3">
    <source>
        <dbReference type="ARBA" id="ARBA00022723"/>
    </source>
</evidence>
<dbReference type="Gene3D" id="3.40.50.2020">
    <property type="match status" value="2"/>
</dbReference>
<evidence type="ECO:0000313" key="11">
    <source>
        <dbReference type="EMBL" id="GET33573.1"/>
    </source>
</evidence>
<evidence type="ECO:0000256" key="7">
    <source>
        <dbReference type="ARBA" id="ARBA00022840"/>
    </source>
</evidence>
<keyword evidence="2" id="KW-0808">Transferase</keyword>
<keyword evidence="5" id="KW-0547">Nucleotide-binding</keyword>
<evidence type="ECO:0000259" key="10">
    <source>
        <dbReference type="Pfam" id="PF13793"/>
    </source>
</evidence>
<dbReference type="GO" id="GO:0006164">
    <property type="term" value="P:purine nucleotide biosynthetic process"/>
    <property type="evidence" value="ECO:0007669"/>
    <property type="project" value="TreeGrafter"/>
</dbReference>
<dbReference type="PANTHER" id="PTHR10210">
    <property type="entry name" value="RIBOSE-PHOSPHATE DIPHOSPHOKINASE FAMILY MEMBER"/>
    <property type="match status" value="1"/>
</dbReference>
<evidence type="ECO:0000256" key="6">
    <source>
        <dbReference type="ARBA" id="ARBA00022777"/>
    </source>
</evidence>
<evidence type="ECO:0000256" key="9">
    <source>
        <dbReference type="ARBA" id="ARBA00049535"/>
    </source>
</evidence>